<feature type="region of interest" description="Disordered" evidence="7">
    <location>
        <begin position="281"/>
        <end position="301"/>
    </location>
</feature>
<dbReference type="InterPro" id="IPR012337">
    <property type="entry name" value="RNaseH-like_sf"/>
</dbReference>
<dbReference type="EMBL" id="LCWF01000071">
    <property type="protein sequence ID" value="KKY23029.1"/>
    <property type="molecule type" value="Genomic_DNA"/>
</dbReference>
<evidence type="ECO:0000256" key="4">
    <source>
        <dbReference type="ARBA" id="ARBA00022839"/>
    </source>
</evidence>
<dbReference type="InterPro" id="IPR001562">
    <property type="entry name" value="Znf_Btk_motif"/>
</dbReference>
<feature type="region of interest" description="Disordered" evidence="7">
    <location>
        <begin position="1"/>
        <end position="61"/>
    </location>
</feature>
<feature type="region of interest" description="Disordered" evidence="7">
    <location>
        <begin position="572"/>
        <end position="599"/>
    </location>
</feature>
<dbReference type="PROSITE" id="PS51113">
    <property type="entry name" value="ZF_BTK"/>
    <property type="match status" value="1"/>
</dbReference>
<feature type="region of interest" description="Disordered" evidence="7">
    <location>
        <begin position="526"/>
        <end position="556"/>
    </location>
</feature>
<feature type="compositionally biased region" description="Polar residues" evidence="7">
    <location>
        <begin position="539"/>
        <end position="555"/>
    </location>
</feature>
<evidence type="ECO:0000313" key="10">
    <source>
        <dbReference type="EMBL" id="KKY23029.1"/>
    </source>
</evidence>
<dbReference type="SMART" id="SM00479">
    <property type="entry name" value="EXOIII"/>
    <property type="match status" value="1"/>
</dbReference>
<comment type="function">
    <text evidence="5">Exoribonuclease involved in ribosome biosynthesis. Involved in the processing of ITS1, the internal transcribed spacer localized between the 18S and 5.8S rRNAs.</text>
</comment>
<proteinExistence type="predicted"/>
<keyword evidence="1" id="KW-0698">rRNA processing</keyword>
<dbReference type="GO" id="GO:0003676">
    <property type="term" value="F:nucleic acid binding"/>
    <property type="evidence" value="ECO:0007669"/>
    <property type="project" value="InterPro"/>
</dbReference>
<keyword evidence="6" id="KW-0479">Metal-binding</keyword>
<evidence type="ECO:0000256" key="8">
    <source>
        <dbReference type="SAM" id="Phobius"/>
    </source>
</evidence>
<dbReference type="PANTHER" id="PTHR12801">
    <property type="entry name" value="RNA EXONUCLEASE REXO1 / RECO3 FAMILY MEMBER-RELATED"/>
    <property type="match status" value="1"/>
</dbReference>
<evidence type="ECO:0000256" key="1">
    <source>
        <dbReference type="ARBA" id="ARBA00022552"/>
    </source>
</evidence>
<keyword evidence="6" id="KW-0863">Zinc-finger</keyword>
<sequence length="655" mass="72811">MESDLPEVAPPRRKQAVDDSYKESTYHAPYDSYSDATPSHKVSPDANQSGHTMRDPSRERPKRFSPLSIAIITSLIVLLICAIIGGAAGGAVSHNKLQKKLDQAKDLEYSLYMEVQRLRLSTAVATPTACNETKEFTSVYTTTTDVMFDKYCDHNFVGGDLVGTVATSWTLCMEACGSYQANLNKSAENARDCVGITYVPSWLEKENAVGNISVWANCFLKDLTSVKNNVAYLEQLQNMINSPLELKSNGQVLTQLTPDELKNKKQCARCQKEEVLKVKPWKDRKPQVTNNPKTHDMSSDNATILSAPKLELDEGEQGDQDQAVQENKETKDSKPPKEPVMRCHYHPGRIYRGMYSCCDGHRVYSKGCTPAEHHEIKIYEDGELETKWRYFETPPTPQSRNWKQAVALDCEMGVSIEGDSELIKVSLVDYFTSAVLIDSLVLPNAQMRDYCTRYSGVAAADMDRARRAGSALRGREAARQAIWGFVGPETIVVGYGVSSDFNALRWIHESVFDPFLLEQAISKQEKTEKERAEKDNANVIPQASESNASGSQDLTSVPKLPASVQMLIPPSLSAKEVEENNADGPNPAKKNKEPKDPAMQLKLKARVKVRLGKDIQTKGKDGHDSLEDALAVRDLAHWFVVEHMSKAKGETNTDL</sequence>
<dbReference type="GO" id="GO:0006364">
    <property type="term" value="P:rRNA processing"/>
    <property type="evidence" value="ECO:0007669"/>
    <property type="project" value="UniProtKB-KW"/>
</dbReference>
<comment type="caution">
    <text evidence="10">The sequence shown here is derived from an EMBL/GenBank/DDBJ whole genome shotgun (WGS) entry which is preliminary data.</text>
</comment>
<feature type="domain" description="Exonuclease" evidence="9">
    <location>
        <begin position="404"/>
        <end position="645"/>
    </location>
</feature>
<keyword evidence="11" id="KW-1185">Reference proteome</keyword>
<keyword evidence="2" id="KW-0540">Nuclease</keyword>
<dbReference type="Gene3D" id="3.30.420.10">
    <property type="entry name" value="Ribonuclease H-like superfamily/Ribonuclease H"/>
    <property type="match status" value="1"/>
</dbReference>
<dbReference type="GO" id="GO:0004527">
    <property type="term" value="F:exonuclease activity"/>
    <property type="evidence" value="ECO:0007669"/>
    <property type="project" value="UniProtKB-KW"/>
</dbReference>
<dbReference type="InterPro" id="IPR036397">
    <property type="entry name" value="RNaseH_sf"/>
</dbReference>
<feature type="compositionally biased region" description="Basic and acidic residues" evidence="7">
    <location>
        <begin position="15"/>
        <end position="25"/>
    </location>
</feature>
<name>A0A0G2EKZ9_PHACM</name>
<dbReference type="Proteomes" id="UP000053317">
    <property type="component" value="Unassembled WGS sequence"/>
</dbReference>
<gene>
    <name evidence="10" type="ORF">UCRPC4_g03035</name>
</gene>
<keyword evidence="3" id="KW-0378">Hydrolase</keyword>
<organism evidence="10 11">
    <name type="scientific">Phaeomoniella chlamydospora</name>
    <name type="common">Phaeoacremonium chlamydosporum</name>
    <dbReference type="NCBI Taxonomy" id="158046"/>
    <lineage>
        <taxon>Eukaryota</taxon>
        <taxon>Fungi</taxon>
        <taxon>Dikarya</taxon>
        <taxon>Ascomycota</taxon>
        <taxon>Pezizomycotina</taxon>
        <taxon>Eurotiomycetes</taxon>
        <taxon>Chaetothyriomycetidae</taxon>
        <taxon>Phaeomoniellales</taxon>
        <taxon>Phaeomoniellaceae</taxon>
        <taxon>Phaeomoniella</taxon>
    </lineage>
</organism>
<dbReference type="GO" id="GO:0000027">
    <property type="term" value="P:ribosomal large subunit assembly"/>
    <property type="evidence" value="ECO:0007669"/>
    <property type="project" value="TreeGrafter"/>
</dbReference>
<feature type="region of interest" description="Disordered" evidence="7">
    <location>
        <begin position="313"/>
        <end position="342"/>
    </location>
</feature>
<evidence type="ECO:0000256" key="6">
    <source>
        <dbReference type="PROSITE-ProRule" id="PRU00432"/>
    </source>
</evidence>
<evidence type="ECO:0000259" key="9">
    <source>
        <dbReference type="SMART" id="SM00479"/>
    </source>
</evidence>
<dbReference type="GO" id="GO:0008270">
    <property type="term" value="F:zinc ion binding"/>
    <property type="evidence" value="ECO:0007669"/>
    <property type="project" value="UniProtKB-KW"/>
</dbReference>
<keyword evidence="8" id="KW-0812">Transmembrane</keyword>
<reference evidence="10 11" key="1">
    <citation type="submission" date="2015-05" db="EMBL/GenBank/DDBJ databases">
        <title>Distinctive expansion of gene families associated with plant cell wall degradation and secondary metabolism in the genomes of grapevine trunk pathogens.</title>
        <authorList>
            <person name="Lawrence D.P."/>
            <person name="Travadon R."/>
            <person name="Rolshausen P.E."/>
            <person name="Baumgartner K."/>
        </authorList>
    </citation>
    <scope>NUCLEOTIDE SEQUENCE [LARGE SCALE GENOMIC DNA]</scope>
    <source>
        <strain evidence="10">UCRPC4</strain>
    </source>
</reference>
<keyword evidence="8" id="KW-1133">Transmembrane helix</keyword>
<evidence type="ECO:0000256" key="7">
    <source>
        <dbReference type="SAM" id="MobiDB-lite"/>
    </source>
</evidence>
<dbReference type="SUPFAM" id="SSF53098">
    <property type="entry name" value="Ribonuclease H-like"/>
    <property type="match status" value="1"/>
</dbReference>
<evidence type="ECO:0000256" key="3">
    <source>
        <dbReference type="ARBA" id="ARBA00022801"/>
    </source>
</evidence>
<keyword evidence="4 10" id="KW-0269">Exonuclease</keyword>
<accession>A0A0G2EKZ9</accession>
<dbReference type="AlphaFoldDB" id="A0A0G2EKZ9"/>
<dbReference type="GO" id="GO:0005634">
    <property type="term" value="C:nucleus"/>
    <property type="evidence" value="ECO:0007669"/>
    <property type="project" value="TreeGrafter"/>
</dbReference>
<dbReference type="InterPro" id="IPR047021">
    <property type="entry name" value="REXO1/3/4-like"/>
</dbReference>
<keyword evidence="8" id="KW-0472">Membrane</keyword>
<feature type="compositionally biased region" description="Basic and acidic residues" evidence="7">
    <location>
        <begin position="526"/>
        <end position="536"/>
    </location>
</feature>
<feature type="compositionally biased region" description="Basic and acidic residues" evidence="7">
    <location>
        <begin position="326"/>
        <end position="341"/>
    </location>
</feature>
<dbReference type="CDD" id="cd06137">
    <property type="entry name" value="DEDDh_RNase"/>
    <property type="match status" value="1"/>
</dbReference>
<dbReference type="GO" id="GO:0035556">
    <property type="term" value="P:intracellular signal transduction"/>
    <property type="evidence" value="ECO:0007669"/>
    <property type="project" value="InterPro"/>
</dbReference>
<dbReference type="PANTHER" id="PTHR12801:SF45">
    <property type="entry name" value="RNA EXONUCLEASE 4"/>
    <property type="match status" value="1"/>
</dbReference>
<dbReference type="InterPro" id="IPR013520">
    <property type="entry name" value="Ribonucl_H"/>
</dbReference>
<evidence type="ECO:0000256" key="2">
    <source>
        <dbReference type="ARBA" id="ARBA00022722"/>
    </source>
</evidence>
<protein>
    <submittedName>
        <fullName evidence="10">Putative rna exonuclease</fullName>
    </submittedName>
</protein>
<feature type="transmembrane region" description="Helical" evidence="8">
    <location>
        <begin position="67"/>
        <end position="92"/>
    </location>
</feature>
<keyword evidence="6" id="KW-0862">Zinc</keyword>
<dbReference type="OrthoDB" id="16516at2759"/>
<evidence type="ECO:0000313" key="11">
    <source>
        <dbReference type="Proteomes" id="UP000053317"/>
    </source>
</evidence>
<evidence type="ECO:0000256" key="5">
    <source>
        <dbReference type="ARBA" id="ARBA00025599"/>
    </source>
</evidence>
<reference evidence="10 11" key="2">
    <citation type="submission" date="2015-05" db="EMBL/GenBank/DDBJ databases">
        <authorList>
            <person name="Morales-Cruz A."/>
            <person name="Amrine K.C."/>
            <person name="Cantu D."/>
        </authorList>
    </citation>
    <scope>NUCLEOTIDE SEQUENCE [LARGE SCALE GENOMIC DNA]</scope>
    <source>
        <strain evidence="10">UCRPC4</strain>
    </source>
</reference>